<evidence type="ECO:0000313" key="2">
    <source>
        <dbReference type="EMBL" id="WVX84192.1"/>
    </source>
</evidence>
<name>A0ABZ2CLC4_9BACI</name>
<keyword evidence="1" id="KW-1133">Transmembrane helix</keyword>
<dbReference type="EMBL" id="CP137640">
    <property type="protein sequence ID" value="WVX84192.1"/>
    <property type="molecule type" value="Genomic_DNA"/>
</dbReference>
<keyword evidence="3" id="KW-1185">Reference proteome</keyword>
<keyword evidence="1" id="KW-0472">Membrane</keyword>
<evidence type="ECO:0000313" key="3">
    <source>
        <dbReference type="Proteomes" id="UP001357223"/>
    </source>
</evidence>
<feature type="transmembrane region" description="Helical" evidence="1">
    <location>
        <begin position="139"/>
        <end position="159"/>
    </location>
</feature>
<accession>A0ABZ2CLC4</accession>
<proteinExistence type="predicted"/>
<reference evidence="2 3" key="1">
    <citation type="submission" date="2023-10" db="EMBL/GenBank/DDBJ databases">
        <title>Niallia locisalis sp.nov. isolated from a salt pond sample.</title>
        <authorList>
            <person name="Li X.-J."/>
            <person name="Dong L."/>
        </authorList>
    </citation>
    <scope>NUCLEOTIDE SEQUENCE [LARGE SCALE GENOMIC DNA]</scope>
    <source>
        <strain evidence="2 3">DSM 29761</strain>
    </source>
</reference>
<evidence type="ECO:0000256" key="1">
    <source>
        <dbReference type="SAM" id="Phobius"/>
    </source>
</evidence>
<protein>
    <submittedName>
        <fullName evidence="2">Bacteriochlorophyll 4-vinyl reductase</fullName>
    </submittedName>
</protein>
<dbReference type="RefSeq" id="WP_338453065.1">
    <property type="nucleotide sequence ID" value="NZ_CP137640.1"/>
</dbReference>
<organism evidence="2 3">
    <name type="scientific">Niallia oryzisoli</name>
    <dbReference type="NCBI Taxonomy" id="1737571"/>
    <lineage>
        <taxon>Bacteria</taxon>
        <taxon>Bacillati</taxon>
        <taxon>Bacillota</taxon>
        <taxon>Bacilli</taxon>
        <taxon>Bacillales</taxon>
        <taxon>Bacillaceae</taxon>
        <taxon>Niallia</taxon>
    </lineage>
</organism>
<sequence>MAKKKMSSRTVELIVSNALKIPGVKVDRKEFLTKTFSDEMDTEILSLLLQNGPIEAGINQEKINKMAKSLIEKRTFQSSSASFAAGLPGGFAMAATIPADTLQFFGVVLRLAQELAYLYGYKDIWEENELDMERVRGELILFLGVMFGVGGSAAALKLLTSRLSEQLFRKMTQRSLSRTISSAIIRKIAAQIGIKLSKDTFAKGISKVVPILGGAVSGGITYATMKKMGVRLSNTLYESLDYTAQDYNNDVQEIKREMPDIIDAEFREVEEETIKEATKS</sequence>
<gene>
    <name evidence="2" type="ORF">R4Z09_15055</name>
</gene>
<keyword evidence="1" id="KW-0812">Transmembrane</keyword>
<dbReference type="Proteomes" id="UP001357223">
    <property type="component" value="Chromosome"/>
</dbReference>